<feature type="compositionally biased region" description="Low complexity" evidence="1">
    <location>
        <begin position="1134"/>
        <end position="1151"/>
    </location>
</feature>
<accession>A0A803NZC3</accession>
<dbReference type="InterPro" id="IPR000477">
    <property type="entry name" value="RT_dom"/>
</dbReference>
<dbReference type="CDD" id="cd01650">
    <property type="entry name" value="RT_nLTR_like"/>
    <property type="match status" value="1"/>
</dbReference>
<dbReference type="InterPro" id="IPR005135">
    <property type="entry name" value="Endo/exonuclease/phosphatase"/>
</dbReference>
<dbReference type="InterPro" id="IPR026960">
    <property type="entry name" value="RVT-Znf"/>
</dbReference>
<dbReference type="InterPro" id="IPR043502">
    <property type="entry name" value="DNA/RNA_pol_sf"/>
</dbReference>
<dbReference type="InterPro" id="IPR036691">
    <property type="entry name" value="Endo/exonu/phosph_ase_sf"/>
</dbReference>
<evidence type="ECO:0000256" key="1">
    <source>
        <dbReference type="SAM" id="MobiDB-lite"/>
    </source>
</evidence>
<dbReference type="EnsemblPlants" id="evm.model.02.293">
    <property type="protein sequence ID" value="cds.evm.model.02.293"/>
    <property type="gene ID" value="evm.TU.02.293"/>
</dbReference>
<dbReference type="Pfam" id="PF13966">
    <property type="entry name" value="zf-RVT"/>
    <property type="match status" value="1"/>
</dbReference>
<reference evidence="3" key="2">
    <citation type="submission" date="2021-03" db="UniProtKB">
        <authorList>
            <consortium name="EnsemblPlants"/>
        </authorList>
    </citation>
    <scope>IDENTIFICATION</scope>
</reference>
<dbReference type="SUPFAM" id="SSF56672">
    <property type="entry name" value="DNA/RNA polymerases"/>
    <property type="match status" value="1"/>
</dbReference>
<proteinExistence type="predicted"/>
<evidence type="ECO:0000313" key="4">
    <source>
        <dbReference type="Proteomes" id="UP000596661"/>
    </source>
</evidence>
<dbReference type="PROSITE" id="PS50878">
    <property type="entry name" value="RT_POL"/>
    <property type="match status" value="1"/>
</dbReference>
<dbReference type="SUPFAM" id="SSF56219">
    <property type="entry name" value="DNase I-like"/>
    <property type="match status" value="1"/>
</dbReference>
<dbReference type="AlphaFoldDB" id="A0A803NZC3"/>
<dbReference type="PANTHER" id="PTHR33116:SF86">
    <property type="entry name" value="REVERSE TRANSCRIPTASE DOMAIN-CONTAINING PROTEIN"/>
    <property type="match status" value="1"/>
</dbReference>
<dbReference type="Gene3D" id="3.60.10.10">
    <property type="entry name" value="Endonuclease/exonuclease/phosphatase"/>
    <property type="match status" value="1"/>
</dbReference>
<dbReference type="GO" id="GO:0003676">
    <property type="term" value="F:nucleic acid binding"/>
    <property type="evidence" value="ECO:0007669"/>
    <property type="project" value="InterPro"/>
</dbReference>
<dbReference type="Pfam" id="PF03372">
    <property type="entry name" value="Exo_endo_phos"/>
    <property type="match status" value="1"/>
</dbReference>
<feature type="domain" description="Reverse transcriptase" evidence="2">
    <location>
        <begin position="447"/>
        <end position="729"/>
    </location>
</feature>
<dbReference type="CDD" id="cd06222">
    <property type="entry name" value="RNase_H_like"/>
    <property type="match status" value="1"/>
</dbReference>
<feature type="region of interest" description="Disordered" evidence="1">
    <location>
        <begin position="1134"/>
        <end position="1158"/>
    </location>
</feature>
<keyword evidence="4" id="KW-1185">Reference proteome</keyword>
<dbReference type="InterPro" id="IPR002156">
    <property type="entry name" value="RNaseH_domain"/>
</dbReference>
<dbReference type="InterPro" id="IPR012337">
    <property type="entry name" value="RNaseH-like_sf"/>
</dbReference>
<evidence type="ECO:0000313" key="3">
    <source>
        <dbReference type="EnsemblPlants" id="cds.evm.model.02.293"/>
    </source>
</evidence>
<dbReference type="InterPro" id="IPR044730">
    <property type="entry name" value="RNase_H-like_dom_plant"/>
</dbReference>
<protein>
    <recommendedName>
        <fullName evidence="2">Reverse transcriptase domain-containing protein</fullName>
    </recommendedName>
</protein>
<dbReference type="EMBL" id="UZAU01000094">
    <property type="status" value="NOT_ANNOTATED_CDS"/>
    <property type="molecule type" value="Genomic_DNA"/>
</dbReference>
<reference evidence="3" key="1">
    <citation type="submission" date="2018-11" db="EMBL/GenBank/DDBJ databases">
        <authorList>
            <person name="Grassa J C."/>
        </authorList>
    </citation>
    <scope>NUCLEOTIDE SEQUENCE [LARGE SCALE GENOMIC DNA]</scope>
</reference>
<dbReference type="GO" id="GO:0004523">
    <property type="term" value="F:RNA-DNA hybrid ribonuclease activity"/>
    <property type="evidence" value="ECO:0007669"/>
    <property type="project" value="InterPro"/>
</dbReference>
<dbReference type="PANTHER" id="PTHR33116">
    <property type="entry name" value="REVERSE TRANSCRIPTASE ZINC-BINDING DOMAIN-CONTAINING PROTEIN-RELATED-RELATED"/>
    <property type="match status" value="1"/>
</dbReference>
<dbReference type="InterPro" id="IPR036397">
    <property type="entry name" value="RNaseH_sf"/>
</dbReference>
<sequence length="1268" mass="144269">MKIVCWNARGLSNPRAFRQLRLLISHHCPDVVFLMESKLRLGSITKFRNVLKFHNGIEVPRVGLSGGLLFLWKTNVNVTILNYGINFVDCYMGFVDGSSWHFSGFYGAPSVSQRQFTWELLKKLKDSAPSFPWLVMGDFNEVLSQNDKLGGPLRCENQIDAFRNAVDYCGLHELHFEGDRYTWHNKHSQASNVKERLDYGFTNHYWVDSFITPSVTHLDFFGSDHRALLLSVTSANDQPVQKFKSRFRFKKLWLQEDQCHDIISQNWKSSSINPTDQVLQNLSSCATNLQLWHRSKFGDLPKKIRISQGKVAALNNIHDTSVEHFEELKMSETILDELLSQEEEYWKQRSRVYWLRSGDSNTKFFHQKASSRRSNNSIRMLTDVHGVENTSLDAIANIVQNYFHDIFTTEGYDAAAIQHVISTVPCVITTEINQALTRPYTATEVYEALSSMKSDGSPSIDVITLIPKVKKPTSMTQLRPISLCNVLYELVSKSSVLRLKPFISEAISESQSAFIQSRLITDNVLVAFELLHSLKHLKRGKEGYAAIKLDMSKAFDRVEWHFLQHMMLALGFHPSMVDLIQKCILSVSCSFLINGSVQESVHPSRGIRQGDPLSPYLFIICAEGLSRLFQHEEANGNLQGLKVSRGAPSVSHLFFTVDSLVLCRANLRSTTTIKTSIDLYCRASGQKVNVDKSVLSFSPNTLPSIQTNLHQILLMPIQPCHERYLGLPSYSGRDKKVLYREIKEKLWKNLLAWQEQLFSIGGKEALLKVVAQSIPMYAMSYFRLSKSLINQIEVMMNKFWWGSNSFGSGIKWKTWSVLWKPKVEGGLGFKSFIHFNQALLAKQAWRIFSNPNCLLSRILKARYHSHSSFLDAGHGSYPSLTWQGIFWGKELLLKGLRWKVGDGQSITCRYDPWLPGVTNFQPLVVTDIDLHLKVSSLITPERIWNIDLLNSYFIPSDIERILIKSGYFLATNLEEQQPSISGMQSQQWWKKFWKLNLPSKVRIFLWRAIHDYLPATAILFHRHIAESPCCLLCKSESETIMHALFYCHRPKHIWKDSSFPLGSILASGMTLKECLLHISTIWSDTKIEQFITILWHIWNEMNNGKHGNKIKPHEMVLYFALSFLEEFQAAQQSRSKASSSSNSSSMAATTSDLDWMNPPSGRLKLNTDAAVNRASNTTGCGAILRDSNGYILATFSKSITGTFRPEIMEALALMYALQWLMDNHLNAHILESDSLLVVNGLKSSTASVSDFNCLLLDISHLVSNFPGM</sequence>
<name>A0A803NZC3_CANSA</name>
<dbReference type="Gramene" id="evm.model.02.293">
    <property type="protein sequence ID" value="cds.evm.model.02.293"/>
    <property type="gene ID" value="evm.TU.02.293"/>
</dbReference>
<dbReference type="Pfam" id="PF13456">
    <property type="entry name" value="RVT_3"/>
    <property type="match status" value="1"/>
</dbReference>
<dbReference type="SUPFAM" id="SSF53098">
    <property type="entry name" value="Ribonuclease H-like"/>
    <property type="match status" value="1"/>
</dbReference>
<dbReference type="Proteomes" id="UP000596661">
    <property type="component" value="Chromosome 2"/>
</dbReference>
<dbReference type="Gene3D" id="3.30.420.10">
    <property type="entry name" value="Ribonuclease H-like superfamily/Ribonuclease H"/>
    <property type="match status" value="1"/>
</dbReference>
<organism evidence="3 4">
    <name type="scientific">Cannabis sativa</name>
    <name type="common">Hemp</name>
    <name type="synonym">Marijuana</name>
    <dbReference type="NCBI Taxonomy" id="3483"/>
    <lineage>
        <taxon>Eukaryota</taxon>
        <taxon>Viridiplantae</taxon>
        <taxon>Streptophyta</taxon>
        <taxon>Embryophyta</taxon>
        <taxon>Tracheophyta</taxon>
        <taxon>Spermatophyta</taxon>
        <taxon>Magnoliopsida</taxon>
        <taxon>eudicotyledons</taxon>
        <taxon>Gunneridae</taxon>
        <taxon>Pentapetalae</taxon>
        <taxon>rosids</taxon>
        <taxon>fabids</taxon>
        <taxon>Rosales</taxon>
        <taxon>Cannabaceae</taxon>
        <taxon>Cannabis</taxon>
    </lineage>
</organism>
<dbReference type="Pfam" id="PF00078">
    <property type="entry name" value="RVT_1"/>
    <property type="match status" value="1"/>
</dbReference>
<evidence type="ECO:0000259" key="2">
    <source>
        <dbReference type="PROSITE" id="PS50878"/>
    </source>
</evidence>